<evidence type="ECO:0000313" key="1">
    <source>
        <dbReference type="EMBL" id="GBM53003.1"/>
    </source>
</evidence>
<proteinExistence type="predicted"/>
<accession>A0A4Y2GHD4</accession>
<dbReference type="EMBL" id="BGPR01001401">
    <property type="protein sequence ID" value="GBM53003.1"/>
    <property type="molecule type" value="Genomic_DNA"/>
</dbReference>
<organism evidence="1 2">
    <name type="scientific">Araneus ventricosus</name>
    <name type="common">Orbweaver spider</name>
    <name type="synonym">Epeira ventricosa</name>
    <dbReference type="NCBI Taxonomy" id="182803"/>
    <lineage>
        <taxon>Eukaryota</taxon>
        <taxon>Metazoa</taxon>
        <taxon>Ecdysozoa</taxon>
        <taxon>Arthropoda</taxon>
        <taxon>Chelicerata</taxon>
        <taxon>Arachnida</taxon>
        <taxon>Araneae</taxon>
        <taxon>Araneomorphae</taxon>
        <taxon>Entelegynae</taxon>
        <taxon>Araneoidea</taxon>
        <taxon>Araneidae</taxon>
        <taxon>Araneus</taxon>
    </lineage>
</organism>
<dbReference type="PANTHER" id="PTHR47331">
    <property type="entry name" value="PHD-TYPE DOMAIN-CONTAINING PROTEIN"/>
    <property type="match status" value="1"/>
</dbReference>
<gene>
    <name evidence="1" type="ORF">AVEN_111344_1</name>
</gene>
<sequence length="256" mass="29256">MITRLETYIETVKTETEADIVQLKVKLKNVTFLHKNIEELRGNYYAIPNAKEAEIVTIYGGELNQMDERLEKLEVRMKTAINSSCKKTISETVVNKINNNAVDLWSEKISWDNPLPPHIEKGWRRWCEELPHLENLKIPRLVLDSTLDGDIVQLDSFCDARKKAYGASIYLKSGTRNGISVKLVTSKSRVAPLNSLTLPILELLGALIAARLTCKVGKFVNSKRSCVQYHWTDSKRWKQFFANRVYEITSLTDPNS</sequence>
<name>A0A4Y2GHD4_ARAVE</name>
<dbReference type="Proteomes" id="UP000499080">
    <property type="component" value="Unassembled WGS sequence"/>
</dbReference>
<dbReference type="PANTHER" id="PTHR47331:SF1">
    <property type="entry name" value="GAG-LIKE PROTEIN"/>
    <property type="match status" value="1"/>
</dbReference>
<dbReference type="InterPro" id="IPR008042">
    <property type="entry name" value="Retrotrans_Pao"/>
</dbReference>
<comment type="caution">
    <text evidence="1">The sequence shown here is derived from an EMBL/GenBank/DDBJ whole genome shotgun (WGS) entry which is preliminary data.</text>
</comment>
<keyword evidence="2" id="KW-1185">Reference proteome</keyword>
<dbReference type="Pfam" id="PF05380">
    <property type="entry name" value="Peptidase_A17"/>
    <property type="match status" value="1"/>
</dbReference>
<evidence type="ECO:0000313" key="2">
    <source>
        <dbReference type="Proteomes" id="UP000499080"/>
    </source>
</evidence>
<dbReference type="OrthoDB" id="8057024at2759"/>
<reference evidence="1 2" key="1">
    <citation type="journal article" date="2019" name="Sci. Rep.">
        <title>Orb-weaving spider Araneus ventricosus genome elucidates the spidroin gene catalogue.</title>
        <authorList>
            <person name="Kono N."/>
            <person name="Nakamura H."/>
            <person name="Ohtoshi R."/>
            <person name="Moran D.A.P."/>
            <person name="Shinohara A."/>
            <person name="Yoshida Y."/>
            <person name="Fujiwara M."/>
            <person name="Mori M."/>
            <person name="Tomita M."/>
            <person name="Arakawa K."/>
        </authorList>
    </citation>
    <scope>NUCLEOTIDE SEQUENCE [LARGE SCALE GENOMIC DNA]</scope>
</reference>
<dbReference type="AlphaFoldDB" id="A0A4Y2GHD4"/>
<protein>
    <submittedName>
        <fullName evidence="1">Uncharacterized protein</fullName>
    </submittedName>
</protein>